<gene>
    <name evidence="1" type="ORF">PV05_03358</name>
</gene>
<dbReference type="GeneID" id="25325266"/>
<dbReference type="AlphaFoldDB" id="A0A0D2EVR8"/>
<evidence type="ECO:0000313" key="2">
    <source>
        <dbReference type="Proteomes" id="UP000054342"/>
    </source>
</evidence>
<protein>
    <submittedName>
        <fullName evidence="1">Uncharacterized protein</fullName>
    </submittedName>
</protein>
<keyword evidence="2" id="KW-1185">Reference proteome</keyword>
<name>A0A0D2EVR8_9EURO</name>
<sequence length="98" mass="10448">MERIIGANLEQIKWDKSSLSARLVPGLNAIHSITSKCPGPISGGEAPGSLWSEDGAGIAFPSIEELETYLNEKLAFFGTGNTVARREPVLLSYGRGTT</sequence>
<organism evidence="1 2">
    <name type="scientific">Exophiala xenobiotica</name>
    <dbReference type="NCBI Taxonomy" id="348802"/>
    <lineage>
        <taxon>Eukaryota</taxon>
        <taxon>Fungi</taxon>
        <taxon>Dikarya</taxon>
        <taxon>Ascomycota</taxon>
        <taxon>Pezizomycotina</taxon>
        <taxon>Eurotiomycetes</taxon>
        <taxon>Chaetothyriomycetidae</taxon>
        <taxon>Chaetothyriales</taxon>
        <taxon>Herpotrichiellaceae</taxon>
        <taxon>Exophiala</taxon>
    </lineage>
</organism>
<proteinExistence type="predicted"/>
<reference evidence="1 2" key="1">
    <citation type="submission" date="2015-01" db="EMBL/GenBank/DDBJ databases">
        <title>The Genome Sequence of Exophiala xenobiotica CBS118157.</title>
        <authorList>
            <consortium name="The Broad Institute Genomics Platform"/>
            <person name="Cuomo C."/>
            <person name="de Hoog S."/>
            <person name="Gorbushina A."/>
            <person name="Stielow B."/>
            <person name="Teixiera M."/>
            <person name="Abouelleil A."/>
            <person name="Chapman S.B."/>
            <person name="Priest M."/>
            <person name="Young S.K."/>
            <person name="Wortman J."/>
            <person name="Nusbaum C."/>
            <person name="Birren B."/>
        </authorList>
    </citation>
    <scope>NUCLEOTIDE SEQUENCE [LARGE SCALE GENOMIC DNA]</scope>
    <source>
        <strain evidence="1 2">CBS 118157</strain>
    </source>
</reference>
<dbReference type="OrthoDB" id="3250044at2759"/>
<accession>A0A0D2EVR8</accession>
<dbReference type="Proteomes" id="UP000054342">
    <property type="component" value="Unassembled WGS sequence"/>
</dbReference>
<dbReference type="EMBL" id="KN847318">
    <property type="protein sequence ID" value="KIW58865.1"/>
    <property type="molecule type" value="Genomic_DNA"/>
</dbReference>
<dbReference type="HOGENOM" id="CLU_2333624_0_0_1"/>
<evidence type="ECO:0000313" key="1">
    <source>
        <dbReference type="EMBL" id="KIW58865.1"/>
    </source>
</evidence>
<dbReference type="RefSeq" id="XP_013319449.1">
    <property type="nucleotide sequence ID" value="XM_013463995.1"/>
</dbReference>